<feature type="domain" description="J" evidence="3">
    <location>
        <begin position="285"/>
        <end position="352"/>
    </location>
</feature>
<keyword evidence="1" id="KW-0175">Coiled coil</keyword>
<dbReference type="InterPro" id="IPR001623">
    <property type="entry name" value="DnaJ_domain"/>
</dbReference>
<feature type="region of interest" description="Disordered" evidence="2">
    <location>
        <begin position="1"/>
        <end position="28"/>
    </location>
</feature>
<feature type="coiled-coil region" evidence="1">
    <location>
        <begin position="195"/>
        <end position="267"/>
    </location>
</feature>
<accession>A0A2K3LJR8</accession>
<dbReference type="SUPFAM" id="SSF46565">
    <property type="entry name" value="Chaperone J-domain"/>
    <property type="match status" value="1"/>
</dbReference>
<dbReference type="EMBL" id="ASHM01034686">
    <property type="protein sequence ID" value="PNX78766.1"/>
    <property type="molecule type" value="Genomic_DNA"/>
</dbReference>
<comment type="caution">
    <text evidence="4">The sequence shown here is derived from an EMBL/GenBank/DDBJ whole genome shotgun (WGS) entry which is preliminary data.</text>
</comment>
<dbReference type="PROSITE" id="PS50076">
    <property type="entry name" value="DNAJ_2"/>
    <property type="match status" value="1"/>
</dbReference>
<dbReference type="AlphaFoldDB" id="A0A2K3LJR8"/>
<feature type="region of interest" description="Disordered" evidence="2">
    <location>
        <begin position="63"/>
        <end position="123"/>
    </location>
</feature>
<evidence type="ECO:0000256" key="2">
    <source>
        <dbReference type="SAM" id="MobiDB-lite"/>
    </source>
</evidence>
<protein>
    <submittedName>
        <fullName evidence="4">Dentin sialophosphoprotein</fullName>
    </submittedName>
</protein>
<feature type="compositionally biased region" description="Basic and acidic residues" evidence="2">
    <location>
        <begin position="63"/>
        <end position="72"/>
    </location>
</feature>
<dbReference type="ExpressionAtlas" id="A0A2K3LJR8">
    <property type="expression patterns" value="baseline"/>
</dbReference>
<dbReference type="InterPro" id="IPR036869">
    <property type="entry name" value="J_dom_sf"/>
</dbReference>
<evidence type="ECO:0000259" key="3">
    <source>
        <dbReference type="PROSITE" id="PS50076"/>
    </source>
</evidence>
<organism evidence="4 5">
    <name type="scientific">Trifolium pratense</name>
    <name type="common">Red clover</name>
    <dbReference type="NCBI Taxonomy" id="57577"/>
    <lineage>
        <taxon>Eukaryota</taxon>
        <taxon>Viridiplantae</taxon>
        <taxon>Streptophyta</taxon>
        <taxon>Embryophyta</taxon>
        <taxon>Tracheophyta</taxon>
        <taxon>Spermatophyta</taxon>
        <taxon>Magnoliopsida</taxon>
        <taxon>eudicotyledons</taxon>
        <taxon>Gunneridae</taxon>
        <taxon>Pentapetalae</taxon>
        <taxon>rosids</taxon>
        <taxon>fabids</taxon>
        <taxon>Fabales</taxon>
        <taxon>Fabaceae</taxon>
        <taxon>Papilionoideae</taxon>
        <taxon>50 kb inversion clade</taxon>
        <taxon>NPAAA clade</taxon>
        <taxon>Hologalegina</taxon>
        <taxon>IRL clade</taxon>
        <taxon>Trifolieae</taxon>
        <taxon>Trifolium</taxon>
    </lineage>
</organism>
<evidence type="ECO:0000313" key="5">
    <source>
        <dbReference type="Proteomes" id="UP000236291"/>
    </source>
</evidence>
<name>A0A2K3LJR8_TRIPR</name>
<feature type="compositionally biased region" description="Polar residues" evidence="2">
    <location>
        <begin position="108"/>
        <end position="123"/>
    </location>
</feature>
<dbReference type="STRING" id="57577.A0A2K3LJR8"/>
<dbReference type="Proteomes" id="UP000236291">
    <property type="component" value="Unassembled WGS sequence"/>
</dbReference>
<dbReference type="PANTHER" id="PTHR36335">
    <property type="entry name" value="CHAPERONE DNAJ-DOMAIN SUPERFAMILY PROTEIN"/>
    <property type="match status" value="1"/>
</dbReference>
<evidence type="ECO:0000256" key="1">
    <source>
        <dbReference type="SAM" id="Coils"/>
    </source>
</evidence>
<feature type="unsure residue" description="D or N" evidence="4">
    <location>
        <position position="282"/>
    </location>
</feature>
<gene>
    <name evidence="4" type="ORF">L195_g034745</name>
</gene>
<dbReference type="PANTHER" id="PTHR36335:SF1">
    <property type="entry name" value="CHAPERONE DNAJ-DOMAIN SUPERFAMILY PROTEIN"/>
    <property type="match status" value="1"/>
</dbReference>
<reference evidence="4 5" key="2">
    <citation type="journal article" date="2017" name="Front. Plant Sci.">
        <title>Gene Classification and Mining of Molecular Markers Useful in Red Clover (Trifolium pratense) Breeding.</title>
        <authorList>
            <person name="Istvanek J."/>
            <person name="Dluhosova J."/>
            <person name="Dluhos P."/>
            <person name="Patkova L."/>
            <person name="Nedelnik J."/>
            <person name="Repkova J."/>
        </authorList>
    </citation>
    <scope>NUCLEOTIDE SEQUENCE [LARGE SCALE GENOMIC DNA]</scope>
    <source>
        <strain evidence="5">cv. Tatra</strain>
        <tissue evidence="4">Young leaves</tissue>
    </source>
</reference>
<sequence>MLGKGVSREYFQPRTCSTGKNASKTGQAKRDLENIVYIDLDSDQFDDVEIIDCPEAVLEKLRGFSGPSKDRTSTPQSVISIDDDDDDESDDVDHSGIDVDGVGEFDSDASSNKRFSTPSSVRNSVHADVDDCDVYVSKRHKSTGFYSNHWNRDGDCSDCEVIKREQWEKVSAKRNRNENNIINQKEKHKETKLYKQAMEEELASRQRALQIQAEEAQKLRKLLKRKKAENGRMLDIERRSKKRLEEVKEKQKKDEELMNTKDKLRVEILKIRLSQLERRSTDMTSLLRGLGINVGESLRPSPNEVHAAYKKAILKFHPDRASKTDINKQVEAEETFKLLSVLKKKFCSTSWR</sequence>
<evidence type="ECO:0000313" key="4">
    <source>
        <dbReference type="EMBL" id="PNX78766.1"/>
    </source>
</evidence>
<feature type="compositionally biased region" description="Acidic residues" evidence="2">
    <location>
        <begin position="81"/>
        <end position="91"/>
    </location>
</feature>
<dbReference type="CDD" id="cd06257">
    <property type="entry name" value="DnaJ"/>
    <property type="match status" value="1"/>
</dbReference>
<proteinExistence type="predicted"/>
<feature type="compositionally biased region" description="Polar residues" evidence="2">
    <location>
        <begin position="14"/>
        <end position="26"/>
    </location>
</feature>
<reference evidence="4 5" key="1">
    <citation type="journal article" date="2014" name="Am. J. Bot.">
        <title>Genome assembly and annotation for red clover (Trifolium pratense; Fabaceae).</title>
        <authorList>
            <person name="Istvanek J."/>
            <person name="Jaros M."/>
            <person name="Krenek A."/>
            <person name="Repkova J."/>
        </authorList>
    </citation>
    <scope>NUCLEOTIDE SEQUENCE [LARGE SCALE GENOMIC DNA]</scope>
    <source>
        <strain evidence="5">cv. Tatra</strain>
        <tissue evidence="4">Young leaves</tissue>
    </source>
</reference>
<dbReference type="Gene3D" id="1.10.287.110">
    <property type="entry name" value="DnaJ domain"/>
    <property type="match status" value="1"/>
</dbReference>